<comment type="caution">
    <text evidence="1">The sequence shown here is derived from an EMBL/GenBank/DDBJ whole genome shotgun (WGS) entry which is preliminary data.</text>
</comment>
<feature type="non-terminal residue" evidence="1">
    <location>
        <position position="98"/>
    </location>
</feature>
<evidence type="ECO:0000313" key="1">
    <source>
        <dbReference type="EMBL" id="CAG8726381.1"/>
    </source>
</evidence>
<protein>
    <submittedName>
        <fullName evidence="1">16453_t:CDS:1</fullName>
    </submittedName>
</protein>
<dbReference type="EMBL" id="CAJVPU010034850">
    <property type="protein sequence ID" value="CAG8726381.1"/>
    <property type="molecule type" value="Genomic_DNA"/>
</dbReference>
<dbReference type="Proteomes" id="UP000789702">
    <property type="component" value="Unassembled WGS sequence"/>
</dbReference>
<proteinExistence type="predicted"/>
<feature type="non-terminal residue" evidence="1">
    <location>
        <position position="1"/>
    </location>
</feature>
<gene>
    <name evidence="1" type="ORF">DHETER_LOCUS13159</name>
</gene>
<sequence length="98" mass="11711">ERERLELLISEYVSDNLYIKEERTTKSQKESFWKLTSDLLDAFSQSDSSHELFLNAPEFNEAGFKGLFSCYDEGIDRLYKILKQDVYKTETKDVKRRW</sequence>
<organism evidence="1 2">
    <name type="scientific">Dentiscutata heterogama</name>
    <dbReference type="NCBI Taxonomy" id="1316150"/>
    <lineage>
        <taxon>Eukaryota</taxon>
        <taxon>Fungi</taxon>
        <taxon>Fungi incertae sedis</taxon>
        <taxon>Mucoromycota</taxon>
        <taxon>Glomeromycotina</taxon>
        <taxon>Glomeromycetes</taxon>
        <taxon>Diversisporales</taxon>
        <taxon>Gigasporaceae</taxon>
        <taxon>Dentiscutata</taxon>
    </lineage>
</organism>
<name>A0ACA9PW24_9GLOM</name>
<keyword evidence="2" id="KW-1185">Reference proteome</keyword>
<evidence type="ECO:0000313" key="2">
    <source>
        <dbReference type="Proteomes" id="UP000789702"/>
    </source>
</evidence>
<reference evidence="1" key="1">
    <citation type="submission" date="2021-06" db="EMBL/GenBank/DDBJ databases">
        <authorList>
            <person name="Kallberg Y."/>
            <person name="Tangrot J."/>
            <person name="Rosling A."/>
        </authorList>
    </citation>
    <scope>NUCLEOTIDE SEQUENCE</scope>
    <source>
        <strain evidence="1">IL203A</strain>
    </source>
</reference>
<accession>A0ACA9PW24</accession>